<evidence type="ECO:0000313" key="2">
    <source>
        <dbReference type="Proteomes" id="UP001497516"/>
    </source>
</evidence>
<dbReference type="EMBL" id="OZ034817">
    <property type="protein sequence ID" value="CAL1380323.1"/>
    <property type="molecule type" value="Genomic_DNA"/>
</dbReference>
<protein>
    <recommendedName>
        <fullName evidence="3">Secreted protein</fullName>
    </recommendedName>
</protein>
<sequence>MIPPFSPFRLSTMTVSHLLSPITQPVSLAAARVWDTPSPCSVVFQAILDPIYNASSREGNSKLGTSFSFLRGLRLPRSVVNTVVVNVSRPFSSRHSSHVTVDAVNC</sequence>
<keyword evidence="2" id="KW-1185">Reference proteome</keyword>
<proteinExistence type="predicted"/>
<name>A0AAV2E3K0_9ROSI</name>
<evidence type="ECO:0000313" key="1">
    <source>
        <dbReference type="EMBL" id="CAL1380323.1"/>
    </source>
</evidence>
<gene>
    <name evidence="1" type="ORF">LTRI10_LOCUS21777</name>
</gene>
<dbReference type="AlphaFoldDB" id="A0AAV2E3K0"/>
<evidence type="ECO:0008006" key="3">
    <source>
        <dbReference type="Google" id="ProtNLM"/>
    </source>
</evidence>
<dbReference type="Proteomes" id="UP001497516">
    <property type="component" value="Chromosome 4"/>
</dbReference>
<accession>A0AAV2E3K0</accession>
<organism evidence="1 2">
    <name type="scientific">Linum trigynum</name>
    <dbReference type="NCBI Taxonomy" id="586398"/>
    <lineage>
        <taxon>Eukaryota</taxon>
        <taxon>Viridiplantae</taxon>
        <taxon>Streptophyta</taxon>
        <taxon>Embryophyta</taxon>
        <taxon>Tracheophyta</taxon>
        <taxon>Spermatophyta</taxon>
        <taxon>Magnoliopsida</taxon>
        <taxon>eudicotyledons</taxon>
        <taxon>Gunneridae</taxon>
        <taxon>Pentapetalae</taxon>
        <taxon>rosids</taxon>
        <taxon>fabids</taxon>
        <taxon>Malpighiales</taxon>
        <taxon>Linaceae</taxon>
        <taxon>Linum</taxon>
    </lineage>
</organism>
<reference evidence="1 2" key="1">
    <citation type="submission" date="2024-04" db="EMBL/GenBank/DDBJ databases">
        <authorList>
            <person name="Fracassetti M."/>
        </authorList>
    </citation>
    <scope>NUCLEOTIDE SEQUENCE [LARGE SCALE GENOMIC DNA]</scope>
</reference>